<dbReference type="OrthoDB" id="2802667at2759"/>
<feature type="signal peptide" evidence="2">
    <location>
        <begin position="1"/>
        <end position="22"/>
    </location>
</feature>
<proteinExistence type="predicted"/>
<accession>A0A4Y9ZHG3</accession>
<feature type="region of interest" description="Disordered" evidence="1">
    <location>
        <begin position="133"/>
        <end position="174"/>
    </location>
</feature>
<evidence type="ECO:0000313" key="4">
    <source>
        <dbReference type="Proteomes" id="UP000298061"/>
    </source>
</evidence>
<name>A0A4Y9ZHG3_9AGAM</name>
<evidence type="ECO:0000256" key="1">
    <source>
        <dbReference type="SAM" id="MobiDB-lite"/>
    </source>
</evidence>
<dbReference type="AlphaFoldDB" id="A0A4Y9ZHG3"/>
<dbReference type="STRING" id="135208.A0A4Y9ZHG3"/>
<feature type="compositionally biased region" description="Low complexity" evidence="1">
    <location>
        <begin position="217"/>
        <end position="248"/>
    </location>
</feature>
<evidence type="ECO:0000313" key="3">
    <source>
        <dbReference type="EMBL" id="TFY73864.1"/>
    </source>
</evidence>
<sequence>MAFTKFTFALVALLAASPLALAAPVTVDNSTLISNGQLAQQLNAEFQNLTTSDACNTGEEACIKGQFATCNAEKWQTQRCAAGSCFALPNIRSDGVFVACTSQRNAESIIASTGVQGGVAITLNTTAPFPVVNGTGIADGSNSTSTGDDQEDGDDDDCDDGNDSGNTSGTGNNSTVTITSFITVPLTGTATFVTTDFIFPSDASSILASATPIPTDASASATASASDSASATDSAIATASASDSASTTGFATQPTPLLHRLRPRPPR</sequence>
<feature type="compositionally biased region" description="Acidic residues" evidence="1">
    <location>
        <begin position="148"/>
        <end position="162"/>
    </location>
</feature>
<dbReference type="EMBL" id="SFCI01002471">
    <property type="protein sequence ID" value="TFY73864.1"/>
    <property type="molecule type" value="Genomic_DNA"/>
</dbReference>
<feature type="compositionally biased region" description="Low complexity" evidence="1">
    <location>
        <begin position="163"/>
        <end position="174"/>
    </location>
</feature>
<feature type="region of interest" description="Disordered" evidence="1">
    <location>
        <begin position="217"/>
        <end position="267"/>
    </location>
</feature>
<evidence type="ECO:0008006" key="5">
    <source>
        <dbReference type="Google" id="ProtNLM"/>
    </source>
</evidence>
<keyword evidence="4" id="KW-1185">Reference proteome</keyword>
<feature type="non-terminal residue" evidence="3">
    <location>
        <position position="267"/>
    </location>
</feature>
<protein>
    <recommendedName>
        <fullName evidence="5">Carbohydrate-binding module family 19 domain-containing protein</fullName>
    </recommendedName>
</protein>
<gene>
    <name evidence="3" type="ORF">EWM64_g10149</name>
</gene>
<evidence type="ECO:0000256" key="2">
    <source>
        <dbReference type="SAM" id="SignalP"/>
    </source>
</evidence>
<keyword evidence="2" id="KW-0732">Signal</keyword>
<dbReference type="Proteomes" id="UP000298061">
    <property type="component" value="Unassembled WGS sequence"/>
</dbReference>
<organism evidence="3 4">
    <name type="scientific">Hericium alpestre</name>
    <dbReference type="NCBI Taxonomy" id="135208"/>
    <lineage>
        <taxon>Eukaryota</taxon>
        <taxon>Fungi</taxon>
        <taxon>Dikarya</taxon>
        <taxon>Basidiomycota</taxon>
        <taxon>Agaricomycotina</taxon>
        <taxon>Agaricomycetes</taxon>
        <taxon>Russulales</taxon>
        <taxon>Hericiaceae</taxon>
        <taxon>Hericium</taxon>
    </lineage>
</organism>
<feature type="chain" id="PRO_5021483788" description="Carbohydrate-binding module family 19 domain-containing protein" evidence="2">
    <location>
        <begin position="23"/>
        <end position="267"/>
    </location>
</feature>
<comment type="caution">
    <text evidence="3">The sequence shown here is derived from an EMBL/GenBank/DDBJ whole genome shotgun (WGS) entry which is preliminary data.</text>
</comment>
<reference evidence="3 4" key="1">
    <citation type="submission" date="2019-02" db="EMBL/GenBank/DDBJ databases">
        <title>Genome sequencing of the rare red list fungi Hericium alpestre (H. flagellum).</title>
        <authorList>
            <person name="Buettner E."/>
            <person name="Kellner H."/>
        </authorList>
    </citation>
    <scope>NUCLEOTIDE SEQUENCE [LARGE SCALE GENOMIC DNA]</scope>
    <source>
        <strain evidence="3 4">DSM 108284</strain>
    </source>
</reference>